<reference evidence="1 2" key="1">
    <citation type="journal article" date="2014" name="Genome Announc.">
        <title>Draft Genome Sequences of Three Strains of Bacteroides pyogenes Isolated from a Cat and Swine.</title>
        <authorList>
            <person name="Sakamoto M."/>
            <person name="Oshima K."/>
            <person name="Suda W."/>
            <person name="Kitamura K."/>
            <person name="Iida T."/>
            <person name="Hattori M."/>
            <person name="Ohkuma M."/>
        </authorList>
    </citation>
    <scope>NUCLEOTIDE SEQUENCE [LARGE SCALE GENOMIC DNA]</scope>
    <source>
        <strain evidence="1 2">JCM 6292</strain>
    </source>
</reference>
<evidence type="ECO:0000313" key="1">
    <source>
        <dbReference type="EMBL" id="GAE16473.1"/>
    </source>
</evidence>
<gene>
    <name evidence="1" type="ORF">JCM6292_2908</name>
</gene>
<comment type="caution">
    <text evidence="1">The sequence shown here is derived from an EMBL/GenBank/DDBJ whole genome shotgun (WGS) entry which is preliminary data.</text>
</comment>
<dbReference type="EMBL" id="BAIQ01000035">
    <property type="protein sequence ID" value="GAE16473.1"/>
    <property type="molecule type" value="Genomic_DNA"/>
</dbReference>
<proteinExistence type="predicted"/>
<sequence length="50" mass="5753">MDMHPCCRSVYRRAIFPEPRGATDAASQADRRFPMAPRVQANVFLLRFAK</sequence>
<protein>
    <submittedName>
        <fullName evidence="1">Uncharacterized protein</fullName>
    </submittedName>
</protein>
<dbReference type="AlphaFoldDB" id="W4PAS6"/>
<dbReference type="Proteomes" id="UP000018861">
    <property type="component" value="Unassembled WGS sequence"/>
</dbReference>
<name>W4PAS6_9BACE</name>
<organism evidence="1 2">
    <name type="scientific">Bacteroides pyogenes JCM 6292</name>
    <dbReference type="NCBI Taxonomy" id="1235809"/>
    <lineage>
        <taxon>Bacteria</taxon>
        <taxon>Pseudomonadati</taxon>
        <taxon>Bacteroidota</taxon>
        <taxon>Bacteroidia</taxon>
        <taxon>Bacteroidales</taxon>
        <taxon>Bacteroidaceae</taxon>
        <taxon>Bacteroides</taxon>
    </lineage>
</organism>
<accession>W4PAS6</accession>
<evidence type="ECO:0000313" key="2">
    <source>
        <dbReference type="Proteomes" id="UP000018861"/>
    </source>
</evidence>